<keyword evidence="12 18" id="KW-1133">Transmembrane helix</keyword>
<keyword evidence="14 18" id="KW-0830">Ubiquinone</keyword>
<feature type="domain" description="NADH:quinone oxidoreductase/Mrp antiporter transmembrane" evidence="19">
    <location>
        <begin position="22"/>
        <end position="75"/>
    </location>
</feature>
<gene>
    <name evidence="20" type="primary">ND2</name>
</gene>
<dbReference type="GO" id="GO:0006120">
    <property type="term" value="P:mitochondrial electron transport, NADH to ubiquinone"/>
    <property type="evidence" value="ECO:0007669"/>
    <property type="project" value="InterPro"/>
</dbReference>
<evidence type="ECO:0000256" key="6">
    <source>
        <dbReference type="ARBA" id="ARBA00022448"/>
    </source>
</evidence>
<evidence type="ECO:0000256" key="4">
    <source>
        <dbReference type="ARBA" id="ARBA00012944"/>
    </source>
</evidence>
<evidence type="ECO:0000256" key="16">
    <source>
        <dbReference type="ARBA" id="ARBA00023136"/>
    </source>
</evidence>
<evidence type="ECO:0000256" key="2">
    <source>
        <dbReference type="ARBA" id="ARBA00004448"/>
    </source>
</evidence>
<dbReference type="EMBL" id="MF078012">
    <property type="protein sequence ID" value="AUW38568.1"/>
    <property type="molecule type" value="Genomic_DNA"/>
</dbReference>
<evidence type="ECO:0000256" key="11">
    <source>
        <dbReference type="ARBA" id="ARBA00022982"/>
    </source>
</evidence>
<feature type="transmembrane region" description="Helical" evidence="18">
    <location>
        <begin position="302"/>
        <end position="321"/>
    </location>
</feature>
<keyword evidence="13 18" id="KW-0520">NAD</keyword>
<dbReference type="PANTHER" id="PTHR46552">
    <property type="entry name" value="NADH-UBIQUINONE OXIDOREDUCTASE CHAIN 2"/>
    <property type="match status" value="1"/>
</dbReference>
<evidence type="ECO:0000256" key="18">
    <source>
        <dbReference type="RuleBase" id="RU003403"/>
    </source>
</evidence>
<dbReference type="InterPro" id="IPR003917">
    <property type="entry name" value="NADH_UbQ_OxRdtase_chain2"/>
</dbReference>
<dbReference type="PRINTS" id="PR01436">
    <property type="entry name" value="NADHDHGNASE2"/>
</dbReference>
<evidence type="ECO:0000256" key="7">
    <source>
        <dbReference type="ARBA" id="ARBA00022660"/>
    </source>
</evidence>
<keyword evidence="16 18" id="KW-0472">Membrane</keyword>
<evidence type="ECO:0000256" key="3">
    <source>
        <dbReference type="ARBA" id="ARBA00007012"/>
    </source>
</evidence>
<keyword evidence="9 18" id="KW-0999">Mitochondrion inner membrane</keyword>
<evidence type="ECO:0000256" key="14">
    <source>
        <dbReference type="ARBA" id="ARBA00023075"/>
    </source>
</evidence>
<dbReference type="EC" id="7.1.1.2" evidence="4 18"/>
<keyword evidence="8 18" id="KW-0812">Transmembrane</keyword>
<proteinExistence type="inferred from homology"/>
<dbReference type="PANTHER" id="PTHR46552:SF1">
    <property type="entry name" value="NADH-UBIQUINONE OXIDOREDUCTASE CHAIN 2"/>
    <property type="match status" value="1"/>
</dbReference>
<evidence type="ECO:0000256" key="1">
    <source>
        <dbReference type="ARBA" id="ARBA00003257"/>
    </source>
</evidence>
<accession>A0A2K9YUZ8</accession>
<name>A0A2K9YUZ8_9HEMI</name>
<evidence type="ECO:0000256" key="8">
    <source>
        <dbReference type="ARBA" id="ARBA00022692"/>
    </source>
</evidence>
<evidence type="ECO:0000256" key="13">
    <source>
        <dbReference type="ARBA" id="ARBA00023027"/>
    </source>
</evidence>
<dbReference type="InterPro" id="IPR001750">
    <property type="entry name" value="ND/Mrp_TM"/>
</dbReference>
<feature type="transmembrane region" description="Helical" evidence="18">
    <location>
        <begin position="259"/>
        <end position="281"/>
    </location>
</feature>
<feature type="transmembrane region" description="Helical" evidence="18">
    <location>
        <begin position="137"/>
        <end position="156"/>
    </location>
</feature>
<comment type="catalytic activity">
    <reaction evidence="17 18">
        <text>a ubiquinone + NADH + 5 H(+)(in) = a ubiquinol + NAD(+) + 4 H(+)(out)</text>
        <dbReference type="Rhea" id="RHEA:29091"/>
        <dbReference type="Rhea" id="RHEA-COMP:9565"/>
        <dbReference type="Rhea" id="RHEA-COMP:9566"/>
        <dbReference type="ChEBI" id="CHEBI:15378"/>
        <dbReference type="ChEBI" id="CHEBI:16389"/>
        <dbReference type="ChEBI" id="CHEBI:17976"/>
        <dbReference type="ChEBI" id="CHEBI:57540"/>
        <dbReference type="ChEBI" id="CHEBI:57945"/>
        <dbReference type="EC" id="7.1.1.2"/>
    </reaction>
</comment>
<reference evidence="20" key="1">
    <citation type="journal article" date="2018" name="Cladistics">
        <title>Phylogeny and the colourful history of jewel bugs (Insecta: Hemiptera: Scutelleridae).</title>
        <authorList>
            <person name="Wu Y."/>
            <person name="Redei D."/>
            <person name="Eger J."/>
            <person name="Wang Y."/>
            <person name="Wu H."/>
            <person name="Carapezza A."/>
            <person name="Kment P."/>
            <person name="Cai B."/>
            <person name="Sun X."/>
            <person name="Guo P."/>
            <person name="Luo J."/>
            <person name="Xie Q."/>
        </authorList>
    </citation>
    <scope>NUCLEOTIDE SEQUENCE</scope>
</reference>
<dbReference type="InterPro" id="IPR050175">
    <property type="entry name" value="Complex_I_Subunit_2"/>
</dbReference>
<evidence type="ECO:0000256" key="10">
    <source>
        <dbReference type="ARBA" id="ARBA00022967"/>
    </source>
</evidence>
<dbReference type="Pfam" id="PF00361">
    <property type="entry name" value="Proton_antipo_M"/>
    <property type="match status" value="2"/>
</dbReference>
<comment type="similarity">
    <text evidence="3 18">Belongs to the complex I subunit 2 family.</text>
</comment>
<evidence type="ECO:0000256" key="12">
    <source>
        <dbReference type="ARBA" id="ARBA00022989"/>
    </source>
</evidence>
<geneLocation type="mitochondrion" evidence="20"/>
<dbReference type="AlphaFoldDB" id="A0A2K9YUZ8"/>
<keyword evidence="6" id="KW-0813">Transport</keyword>
<evidence type="ECO:0000313" key="20">
    <source>
        <dbReference type="EMBL" id="AUW38568.1"/>
    </source>
</evidence>
<keyword evidence="15 18" id="KW-0496">Mitochondrion</keyword>
<keyword evidence="11 18" id="KW-0249">Electron transport</keyword>
<keyword evidence="7 18" id="KW-0679">Respiratory chain</keyword>
<comment type="function">
    <text evidence="18">Core subunit of the mitochondrial membrane respiratory chain NADH dehydrogenase (Complex I) which catalyzes electron transfer from NADH through the respiratory chain, using ubiquinone as an electron acceptor. Essential for the catalytic activity and assembly of complex I.</text>
</comment>
<comment type="subcellular location">
    <subcellularLocation>
        <location evidence="2 18">Mitochondrion inner membrane</location>
        <topology evidence="2 18">Multi-pass membrane protein</topology>
    </subcellularLocation>
</comment>
<organism evidence="20">
    <name type="scientific">Acanthosoma nigrodorsum</name>
    <dbReference type="NCBI Taxonomy" id="1611257"/>
    <lineage>
        <taxon>Eukaryota</taxon>
        <taxon>Metazoa</taxon>
        <taxon>Ecdysozoa</taxon>
        <taxon>Arthropoda</taxon>
        <taxon>Hexapoda</taxon>
        <taxon>Insecta</taxon>
        <taxon>Pterygota</taxon>
        <taxon>Neoptera</taxon>
        <taxon>Paraneoptera</taxon>
        <taxon>Hemiptera</taxon>
        <taxon>Heteroptera</taxon>
        <taxon>Panheteroptera</taxon>
        <taxon>Pentatomomorpha</taxon>
        <taxon>Pentatomoidea</taxon>
        <taxon>Acanthosomatidae</taxon>
        <taxon>Acanthosoma</taxon>
    </lineage>
</organism>
<feature type="transmembrane region" description="Helical" evidence="18">
    <location>
        <begin position="225"/>
        <end position="247"/>
    </location>
</feature>
<dbReference type="GO" id="GO:0005743">
    <property type="term" value="C:mitochondrial inner membrane"/>
    <property type="evidence" value="ECO:0007669"/>
    <property type="project" value="UniProtKB-SubCell"/>
</dbReference>
<evidence type="ECO:0000259" key="19">
    <source>
        <dbReference type="Pfam" id="PF00361"/>
    </source>
</evidence>
<sequence>MNKNSMMFFMVMIASTIFTMSSNNWISMWMGLEMNMMAFMPLILNKKYKNSSMAAMMYFLVQSMGSIILMFSMLMKMQISMFNELMTMSLLIKLGSAPFHMWVPEVMSKLSWGGCLILSTWQKIAPLSMLMNMQNNMLLMSIVIILSATMGALGGINQTSLRKIMGFSSINHMAWMLMNTTTNSWMMYIMIYSFMMMTVCYLFNHYNIMFINQMNNMNMSTTEKLCMSTTMLSMGGLPPFLGFLPKWMVIQNMINENNFMVMTIMIMMSLITLMYYMRIMVKMMMMSASVQKWVTFKSMTKMNLTIIMMNSSLPLLVIINFK</sequence>
<comment type="function">
    <text evidence="1">Core subunit of the mitochondrial membrane respiratory chain NADH dehydrogenase (Complex I) that is believed to belong to the minimal assembly required for catalysis. Complex I functions in the transfer of electrons from NADH to the respiratory chain. The immediate electron acceptor for the enzyme is believed to be ubiquinone.</text>
</comment>
<evidence type="ECO:0000256" key="5">
    <source>
        <dbReference type="ARBA" id="ARBA00021008"/>
    </source>
</evidence>
<feature type="domain" description="NADH:quinone oxidoreductase/Mrp antiporter transmembrane" evidence="19">
    <location>
        <begin position="78"/>
        <end position="272"/>
    </location>
</feature>
<evidence type="ECO:0000256" key="9">
    <source>
        <dbReference type="ARBA" id="ARBA00022792"/>
    </source>
</evidence>
<feature type="transmembrane region" description="Helical" evidence="18">
    <location>
        <begin position="185"/>
        <end position="204"/>
    </location>
</feature>
<evidence type="ECO:0000256" key="17">
    <source>
        <dbReference type="ARBA" id="ARBA00049551"/>
    </source>
</evidence>
<dbReference type="GO" id="GO:0008137">
    <property type="term" value="F:NADH dehydrogenase (ubiquinone) activity"/>
    <property type="evidence" value="ECO:0007669"/>
    <property type="project" value="UniProtKB-EC"/>
</dbReference>
<protein>
    <recommendedName>
        <fullName evidence="5 18">NADH-ubiquinone oxidoreductase chain 2</fullName>
        <ecNumber evidence="4 18">7.1.1.2</ecNumber>
    </recommendedName>
</protein>
<keyword evidence="10 18" id="KW-1278">Translocase</keyword>
<evidence type="ECO:0000256" key="15">
    <source>
        <dbReference type="ARBA" id="ARBA00023128"/>
    </source>
</evidence>